<dbReference type="PANTHER" id="PTHR48043:SF23">
    <property type="entry name" value="UDP-GLUCURONOSYLTRANSFERASE"/>
    <property type="match status" value="1"/>
</dbReference>
<evidence type="ECO:0000313" key="8">
    <source>
        <dbReference type="Proteomes" id="UP001432322"/>
    </source>
</evidence>
<feature type="non-terminal residue" evidence="7">
    <location>
        <position position="212"/>
    </location>
</feature>
<dbReference type="SUPFAM" id="SSF53756">
    <property type="entry name" value="UDP-Glycosyltransferase/glycogen phosphorylase"/>
    <property type="match status" value="1"/>
</dbReference>
<comment type="catalytic activity">
    <reaction evidence="6">
        <text>glucuronate acceptor + UDP-alpha-D-glucuronate = acceptor beta-D-glucuronoside + UDP + H(+)</text>
        <dbReference type="Rhea" id="RHEA:21032"/>
        <dbReference type="ChEBI" id="CHEBI:15378"/>
        <dbReference type="ChEBI" id="CHEBI:58052"/>
        <dbReference type="ChEBI" id="CHEBI:58223"/>
        <dbReference type="ChEBI" id="CHEBI:132367"/>
        <dbReference type="ChEBI" id="CHEBI:132368"/>
        <dbReference type="EC" id="2.4.1.17"/>
    </reaction>
</comment>
<dbReference type="EMBL" id="BTSY01000002">
    <property type="protein sequence ID" value="GMT15951.1"/>
    <property type="molecule type" value="Genomic_DNA"/>
</dbReference>
<proteinExistence type="inferred from homology"/>
<dbReference type="EC" id="2.4.1.17" evidence="2"/>
<dbReference type="InterPro" id="IPR002213">
    <property type="entry name" value="UDP_glucos_trans"/>
</dbReference>
<dbReference type="InterPro" id="IPR050271">
    <property type="entry name" value="UDP-glycosyltransferase"/>
</dbReference>
<dbReference type="Pfam" id="PF00201">
    <property type="entry name" value="UDPGT"/>
    <property type="match status" value="1"/>
</dbReference>
<sequence length="212" mass="24141">MSSSLSGETFQEFGVPEALSYRPSPYMSSLNIHSIYDRALNIYASFMFKASFWLNRRKINSLMKERFGDDYPTIAEQSANVAYIFTNSEPLLEFAAPTLTKVISIQGIGAKIPKPLDEYWTNILNLRKKTILVSFGSMIESRLLATNNKMAMVESFSQFPDVTFIWKYEEPDDEFSREHSSKLANVVLTKWMPQVDILAHPNVVSFITHGGM</sequence>
<organism evidence="7 8">
    <name type="scientific">Pristionchus fissidentatus</name>
    <dbReference type="NCBI Taxonomy" id="1538716"/>
    <lineage>
        <taxon>Eukaryota</taxon>
        <taxon>Metazoa</taxon>
        <taxon>Ecdysozoa</taxon>
        <taxon>Nematoda</taxon>
        <taxon>Chromadorea</taxon>
        <taxon>Rhabditida</taxon>
        <taxon>Rhabditina</taxon>
        <taxon>Diplogasteromorpha</taxon>
        <taxon>Diplogasteroidea</taxon>
        <taxon>Neodiplogasteridae</taxon>
        <taxon>Pristionchus</taxon>
    </lineage>
</organism>
<dbReference type="Proteomes" id="UP001432322">
    <property type="component" value="Unassembled WGS sequence"/>
</dbReference>
<accession>A0AAV5VB53</accession>
<dbReference type="PANTHER" id="PTHR48043">
    <property type="entry name" value="EG:EG0003.4 PROTEIN-RELATED"/>
    <property type="match status" value="1"/>
</dbReference>
<keyword evidence="8" id="KW-1185">Reference proteome</keyword>
<evidence type="ECO:0000313" key="7">
    <source>
        <dbReference type="EMBL" id="GMT15951.1"/>
    </source>
</evidence>
<protein>
    <recommendedName>
        <fullName evidence="2">glucuronosyltransferase</fullName>
        <ecNumber evidence="2">2.4.1.17</ecNumber>
    </recommendedName>
</protein>
<dbReference type="GO" id="GO:0015020">
    <property type="term" value="F:glucuronosyltransferase activity"/>
    <property type="evidence" value="ECO:0007669"/>
    <property type="project" value="UniProtKB-EC"/>
</dbReference>
<dbReference type="AlphaFoldDB" id="A0AAV5VB53"/>
<evidence type="ECO:0000256" key="5">
    <source>
        <dbReference type="ARBA" id="ARBA00022729"/>
    </source>
</evidence>
<comment type="similarity">
    <text evidence="1">Belongs to the UDP-glycosyltransferase family.</text>
</comment>
<gene>
    <name evidence="7" type="ORF">PFISCL1PPCAC_7248</name>
</gene>
<evidence type="ECO:0000256" key="1">
    <source>
        <dbReference type="ARBA" id="ARBA00009995"/>
    </source>
</evidence>
<keyword evidence="3" id="KW-0328">Glycosyltransferase</keyword>
<evidence type="ECO:0000256" key="4">
    <source>
        <dbReference type="ARBA" id="ARBA00022679"/>
    </source>
</evidence>
<keyword evidence="4" id="KW-0808">Transferase</keyword>
<evidence type="ECO:0000256" key="3">
    <source>
        <dbReference type="ARBA" id="ARBA00022676"/>
    </source>
</evidence>
<name>A0AAV5VB53_9BILA</name>
<reference evidence="7" key="1">
    <citation type="submission" date="2023-10" db="EMBL/GenBank/DDBJ databases">
        <title>Genome assembly of Pristionchus species.</title>
        <authorList>
            <person name="Yoshida K."/>
            <person name="Sommer R.J."/>
        </authorList>
    </citation>
    <scope>NUCLEOTIDE SEQUENCE</scope>
    <source>
        <strain evidence="7">RS5133</strain>
    </source>
</reference>
<evidence type="ECO:0000256" key="6">
    <source>
        <dbReference type="ARBA" id="ARBA00047475"/>
    </source>
</evidence>
<keyword evidence="5" id="KW-0732">Signal</keyword>
<dbReference type="FunFam" id="3.40.50.2000:FF:000512">
    <property type="entry name" value="Uncharacterized protein"/>
    <property type="match status" value="1"/>
</dbReference>
<evidence type="ECO:0000256" key="2">
    <source>
        <dbReference type="ARBA" id="ARBA00012544"/>
    </source>
</evidence>
<dbReference type="Gene3D" id="3.40.50.2000">
    <property type="entry name" value="Glycogen Phosphorylase B"/>
    <property type="match status" value="1"/>
</dbReference>
<comment type="caution">
    <text evidence="7">The sequence shown here is derived from an EMBL/GenBank/DDBJ whole genome shotgun (WGS) entry which is preliminary data.</text>
</comment>